<keyword evidence="1" id="KW-0472">Membrane</keyword>
<evidence type="ECO:0000313" key="3">
    <source>
        <dbReference type="Proteomes" id="UP000798808"/>
    </source>
</evidence>
<feature type="transmembrane region" description="Helical" evidence="1">
    <location>
        <begin position="247"/>
        <end position="266"/>
    </location>
</feature>
<proteinExistence type="predicted"/>
<dbReference type="Pfam" id="PF12040">
    <property type="entry name" value="DUF3526"/>
    <property type="match status" value="1"/>
</dbReference>
<evidence type="ECO:0000256" key="1">
    <source>
        <dbReference type="SAM" id="Phobius"/>
    </source>
</evidence>
<evidence type="ECO:0000313" key="2">
    <source>
        <dbReference type="EMBL" id="MTI26981.1"/>
    </source>
</evidence>
<dbReference type="Proteomes" id="UP000798808">
    <property type="component" value="Unassembled WGS sequence"/>
</dbReference>
<reference evidence="2 3" key="1">
    <citation type="submission" date="2019-02" db="EMBL/GenBank/DDBJ databases">
        <authorList>
            <person name="Goldberg S.R."/>
            <person name="Haltli B.A."/>
            <person name="Correa H."/>
            <person name="Russell K.G."/>
        </authorList>
    </citation>
    <scope>NUCLEOTIDE SEQUENCE [LARGE SCALE GENOMIC DNA]</scope>
    <source>
        <strain evidence="2 3">JCM 16186</strain>
    </source>
</reference>
<comment type="caution">
    <text evidence="2">The sequence shown here is derived from an EMBL/GenBank/DDBJ whole genome shotgun (WGS) entry which is preliminary data.</text>
</comment>
<keyword evidence="1" id="KW-0812">Transmembrane</keyword>
<name>A0ABW9RTE7_9BACT</name>
<sequence>MRNLLSIARKEIKIALRERLVVSLGIIILLLLGVALYGGYLSYRQQSRIITEKQEEKRKEWLGQGDKHPHIAAHYGTFVFKPKTILSVFDFGLDTYTGTSIYLEAHYQHEFMFRPAQDHSSMIRFGELSAALVLYVLLPLLIIFLAFSSYTKEKETGTLRLLLSQGASYSSITWGKVLAYSILLIVILAPYIAGMFILSSRGLSSAVVPDVAVRTVLLVLIYALYIFIFLSLSVWVSLKSATGRNALLTLLACWILLVILTPKAVANLSESFYTLPSMRAFKEGIQKDIRDGIDGETPGPVRRARLEKEYLTRYGVDSLHQLPFNFEGVSMQAGEEYGNMVYDIHWEKLRAIFHRQNSMGSIASIFNPYLAIQHLSMALSATDLYTAIDFEDKVEAYRRELVRKMNNDMAQNSRYGEFYEYKATRELWDEIEDFSYVTPSAFEILRYYKLEMISIVGWTTFVVLLLHYSNRKSKPIHG</sequence>
<feature type="transmembrane region" description="Helical" evidence="1">
    <location>
        <begin position="211"/>
        <end position="235"/>
    </location>
</feature>
<dbReference type="EMBL" id="SMLW01000606">
    <property type="protein sequence ID" value="MTI26981.1"/>
    <property type="molecule type" value="Genomic_DNA"/>
</dbReference>
<dbReference type="PANTHER" id="PTHR43471">
    <property type="entry name" value="ABC TRANSPORTER PERMEASE"/>
    <property type="match status" value="1"/>
</dbReference>
<gene>
    <name evidence="2" type="ORF">E1163_18635</name>
</gene>
<organism evidence="2 3">
    <name type="scientific">Fulvivirga kasyanovii</name>
    <dbReference type="NCBI Taxonomy" id="396812"/>
    <lineage>
        <taxon>Bacteria</taxon>
        <taxon>Pseudomonadati</taxon>
        <taxon>Bacteroidota</taxon>
        <taxon>Cytophagia</taxon>
        <taxon>Cytophagales</taxon>
        <taxon>Fulvivirgaceae</taxon>
        <taxon>Fulvivirga</taxon>
    </lineage>
</organism>
<dbReference type="InterPro" id="IPR021913">
    <property type="entry name" value="DUF3526"/>
</dbReference>
<feature type="transmembrane region" description="Helical" evidence="1">
    <location>
        <begin position="177"/>
        <end position="199"/>
    </location>
</feature>
<keyword evidence="1" id="KW-1133">Transmembrane helix</keyword>
<dbReference type="Pfam" id="PF12679">
    <property type="entry name" value="ABC2_membrane_2"/>
    <property type="match status" value="1"/>
</dbReference>
<keyword evidence="3" id="KW-1185">Reference proteome</keyword>
<feature type="transmembrane region" description="Helical" evidence="1">
    <location>
        <begin position="20"/>
        <end position="40"/>
    </location>
</feature>
<protein>
    <submittedName>
        <fullName evidence="2">DUF3526 domain-containing protein</fullName>
    </submittedName>
</protein>
<accession>A0ABW9RTE7</accession>
<dbReference type="PANTHER" id="PTHR43471:SF1">
    <property type="entry name" value="ABC TRANSPORTER PERMEASE PROTEIN NOSY-RELATED"/>
    <property type="match status" value="1"/>
</dbReference>
<dbReference type="RefSeq" id="WP_155173989.1">
    <property type="nucleotide sequence ID" value="NZ_BAAAFL010000068.1"/>
</dbReference>
<feature type="transmembrane region" description="Helical" evidence="1">
    <location>
        <begin position="128"/>
        <end position="150"/>
    </location>
</feature>